<keyword evidence="2" id="KW-0012">Acyltransferase</keyword>
<dbReference type="AlphaFoldDB" id="A0A167J3X2"/>
<dbReference type="SUPFAM" id="SSF55729">
    <property type="entry name" value="Acyl-CoA N-acyltransferases (Nat)"/>
    <property type="match status" value="1"/>
</dbReference>
<dbReference type="EMBL" id="LRXL01000026">
    <property type="protein sequence ID" value="OAB80305.1"/>
    <property type="molecule type" value="Genomic_DNA"/>
</dbReference>
<dbReference type="Gene3D" id="3.40.630.30">
    <property type="match status" value="1"/>
</dbReference>
<gene>
    <name evidence="4" type="ORF">ULVI_06095</name>
</gene>
<dbReference type="PANTHER" id="PTHR43420">
    <property type="entry name" value="ACETYLTRANSFERASE"/>
    <property type="match status" value="1"/>
</dbReference>
<dbReference type="Proteomes" id="UP000077013">
    <property type="component" value="Unassembled WGS sequence"/>
</dbReference>
<dbReference type="PANTHER" id="PTHR43420:SF46">
    <property type="entry name" value="ACETYLTRANSFERASE"/>
    <property type="match status" value="1"/>
</dbReference>
<feature type="domain" description="N-acetyltransferase" evidence="3">
    <location>
        <begin position="1"/>
        <end position="166"/>
    </location>
</feature>
<dbReference type="PROSITE" id="PS51186">
    <property type="entry name" value="GNAT"/>
    <property type="match status" value="1"/>
</dbReference>
<name>A0A167J3X2_9FLAO</name>
<comment type="caution">
    <text evidence="4">The sequence shown here is derived from an EMBL/GenBank/DDBJ whole genome shotgun (WGS) entry which is preliminary data.</text>
</comment>
<evidence type="ECO:0000256" key="2">
    <source>
        <dbReference type="ARBA" id="ARBA00023315"/>
    </source>
</evidence>
<dbReference type="InterPro" id="IPR000182">
    <property type="entry name" value="GNAT_dom"/>
</dbReference>
<accession>A0A167J3X2</accession>
<dbReference type="RefSeq" id="WP_068590758.1">
    <property type="nucleotide sequence ID" value="NZ_LRXL01000026.1"/>
</dbReference>
<organism evidence="4 5">
    <name type="scientific">Cochleicola gelatinilyticus</name>
    <dbReference type="NCBI Taxonomy" id="1763537"/>
    <lineage>
        <taxon>Bacteria</taxon>
        <taxon>Pseudomonadati</taxon>
        <taxon>Bacteroidota</taxon>
        <taxon>Flavobacteriia</taxon>
        <taxon>Flavobacteriales</taxon>
        <taxon>Flavobacteriaceae</taxon>
        <taxon>Cochleicola</taxon>
    </lineage>
</organism>
<evidence type="ECO:0000313" key="5">
    <source>
        <dbReference type="Proteomes" id="UP000077013"/>
    </source>
</evidence>
<reference evidence="4 5" key="1">
    <citation type="submission" date="2016-02" db="EMBL/GenBank/DDBJ databases">
        <title>Ulvibacter sp. LPB0005, isolated from Thais luteostoma.</title>
        <authorList>
            <person name="Shin S.-K."/>
            <person name="Yi H."/>
        </authorList>
    </citation>
    <scope>NUCLEOTIDE SEQUENCE [LARGE SCALE GENOMIC DNA]</scope>
    <source>
        <strain evidence="4 5">LPB0005</strain>
    </source>
</reference>
<proteinExistence type="predicted"/>
<keyword evidence="1 4" id="KW-0808">Transferase</keyword>
<evidence type="ECO:0000256" key="1">
    <source>
        <dbReference type="ARBA" id="ARBA00022679"/>
    </source>
</evidence>
<dbReference type="CDD" id="cd04301">
    <property type="entry name" value="NAT_SF"/>
    <property type="match status" value="1"/>
</dbReference>
<evidence type="ECO:0000259" key="3">
    <source>
        <dbReference type="PROSITE" id="PS51186"/>
    </source>
</evidence>
<dbReference type="InterPro" id="IPR050680">
    <property type="entry name" value="YpeA/RimI_acetyltransf"/>
</dbReference>
<sequence length="166" mass="19609">MIRKAKLSEIEEIINLTKACAAHMISQNIFQWNEHYPNKEAFLKDLDRQELYVLFSENSIVGCVVISSEKDAEYNDISWRTDDSIQYYIHRLAVHPKHQGFGNARKLMDFAEAYGKTNNAISIRLDTFSKNVRNQRFYERRGYLKLGTIYFPKQSKHPFFCYELIL</sequence>
<evidence type="ECO:0000313" key="4">
    <source>
        <dbReference type="EMBL" id="OAB80305.1"/>
    </source>
</evidence>
<dbReference type="InterPro" id="IPR016181">
    <property type="entry name" value="Acyl_CoA_acyltransferase"/>
</dbReference>
<keyword evidence="5" id="KW-1185">Reference proteome</keyword>
<dbReference type="Pfam" id="PF00583">
    <property type="entry name" value="Acetyltransf_1"/>
    <property type="match status" value="1"/>
</dbReference>
<dbReference type="OrthoDB" id="9796381at2"/>
<dbReference type="GO" id="GO:0016747">
    <property type="term" value="F:acyltransferase activity, transferring groups other than amino-acyl groups"/>
    <property type="evidence" value="ECO:0007669"/>
    <property type="project" value="InterPro"/>
</dbReference>
<dbReference type="STRING" id="1763537.ULVI_06095"/>
<protein>
    <submittedName>
        <fullName evidence="4">GNAT family acetyltransferase</fullName>
    </submittedName>
</protein>